<dbReference type="Pfam" id="PF02518">
    <property type="entry name" value="HATPase_c"/>
    <property type="match status" value="1"/>
</dbReference>
<keyword evidence="13" id="KW-1133">Transmembrane helix</keyword>
<gene>
    <name evidence="16" type="ORF">GARC_4309</name>
</gene>
<dbReference type="eggNOG" id="COG2205">
    <property type="taxonomic scope" value="Bacteria"/>
</dbReference>
<dbReference type="InterPro" id="IPR036097">
    <property type="entry name" value="HisK_dim/P_sf"/>
</dbReference>
<evidence type="ECO:0000259" key="14">
    <source>
        <dbReference type="PROSITE" id="PS50109"/>
    </source>
</evidence>
<dbReference type="Proteomes" id="UP000006327">
    <property type="component" value="Unassembled WGS sequence"/>
</dbReference>
<sequence length="892" mass="99765">MKTYLKNILVKKSNYYALLVLVIGIICSGYLYQSAITKERNETYTKHQQRAEIHAKDIEAEFKRSFFEVSSVANLFSSSSWVSYSEFVGFVKRVVPNFPEKRRITTINRFPPQKAKEIISKIRANPEPQFSHFDIFDFTPPNQVTLATPTDGYYSVLSYTFPDMKRQSFIGRNISPQSPIGPLIYPVIHNQLPLISDLSKPIEGIRDEAFFLYIFPILTKKTESSPDPEVVGLILSSQLISSLFISNVSNKDADNYNYVLIDKNDNHYQYPKNQLINRGGNDHTNIKFTFPIQLVNNSFELVISPVNQKLENPDSLLFELFIAGILLTSALAFITRSLLSKQSDLSKEVERKTSELVTQKNQLNTKNQQLAKAVEEAKVSENAKAEFLANMSHEIRTPLNGVIGLTGLLTQTKLDNLQREYLDKLTFSGKHLLTVINDILDFSKIESGNITLEQKAFSIHSVIDNLKVLFDEEVKAKNIRFNIIIEGDFYPDLMGDVFRINQVLINLCGNAIKFTETGSVDLIISMTKDIGSDNQFCVHFKVSDTGVGMDEKEISKLFNKFSQADSSTTRKYGGTGLGLIISQKLCHTMGGDIKVVSNKSQGSSFTATMRLELNNDVLIDSSDKHFIAGNIDILVVDDNPIALQILTNFLMNIGIRPIAVQSAQEGLLALQNKNHDIKVIISDWTMPIMDGASFITEVNQLGLVVLPKVIIMSAYDTSIIENTKGQLPIDYVLSKPCPTDVLFMTIEHCLNNTNSQSTAKPLENRLINVNVLVVEDNEINQMVINHLLTEEGAIVTIANHGKEAIDLLDQANDFQVVLMDIHMPEMDGIQATKIIRANEDPKIAQIPIVALSANVLEKHVASYIEAGMNAHGAKPVDIEELLKTILPLLEIQ</sequence>
<dbReference type="InterPro" id="IPR005467">
    <property type="entry name" value="His_kinase_dom"/>
</dbReference>
<feature type="domain" description="Response regulatory" evidence="15">
    <location>
        <begin position="632"/>
        <end position="750"/>
    </location>
</feature>
<dbReference type="FunFam" id="1.10.287.130:FF:000002">
    <property type="entry name" value="Two-component osmosensing histidine kinase"/>
    <property type="match status" value="1"/>
</dbReference>
<dbReference type="OrthoDB" id="9810730at2"/>
<evidence type="ECO:0000256" key="13">
    <source>
        <dbReference type="SAM" id="Phobius"/>
    </source>
</evidence>
<protein>
    <recommendedName>
        <fullName evidence="10">Sensory/regulatory protein RpfC</fullName>
        <ecNumber evidence="2">2.7.13.3</ecNumber>
    </recommendedName>
</protein>
<keyword evidence="17" id="KW-1185">Reference proteome</keyword>
<dbReference type="Gene3D" id="1.10.287.130">
    <property type="match status" value="1"/>
</dbReference>
<dbReference type="PROSITE" id="PS50109">
    <property type="entry name" value="HIS_KIN"/>
    <property type="match status" value="1"/>
</dbReference>
<comment type="subunit">
    <text evidence="9">At low DSF concentrations, interacts with RpfF.</text>
</comment>
<reference evidence="16 17" key="1">
    <citation type="journal article" date="2017" name="Antonie Van Leeuwenhoek">
        <title>Rhizobium rhizosphaerae sp. nov., a novel species isolated from rice rhizosphere.</title>
        <authorList>
            <person name="Zhao J.J."/>
            <person name="Zhang J."/>
            <person name="Zhang R.J."/>
            <person name="Zhang C.W."/>
            <person name="Yin H.Q."/>
            <person name="Zhang X.X."/>
        </authorList>
    </citation>
    <scope>NUCLEOTIDE SEQUENCE [LARGE SCALE GENOMIC DNA]</scope>
    <source>
        <strain evidence="16 17">BSs20135</strain>
    </source>
</reference>
<evidence type="ECO:0000256" key="9">
    <source>
        <dbReference type="ARBA" id="ARBA00064003"/>
    </source>
</evidence>
<dbReference type="InterPro" id="IPR011006">
    <property type="entry name" value="CheY-like_superfamily"/>
</dbReference>
<dbReference type="Pfam" id="PF00512">
    <property type="entry name" value="HisKA"/>
    <property type="match status" value="1"/>
</dbReference>
<feature type="modified residue" description="4-aspartylphosphate" evidence="11">
    <location>
        <position position="820"/>
    </location>
</feature>
<dbReference type="AlphaFoldDB" id="K6YBC8"/>
<dbReference type="InterPro" id="IPR003661">
    <property type="entry name" value="HisK_dim/P_dom"/>
</dbReference>
<keyword evidence="12" id="KW-0175">Coiled coil</keyword>
<dbReference type="CDD" id="cd16922">
    <property type="entry name" value="HATPase_EvgS-ArcB-TorS-like"/>
    <property type="match status" value="1"/>
</dbReference>
<dbReference type="EMBL" id="BAEO01000062">
    <property type="protein sequence ID" value="GAC21251.1"/>
    <property type="molecule type" value="Genomic_DNA"/>
</dbReference>
<comment type="catalytic activity">
    <reaction evidence="1">
        <text>ATP + protein L-histidine = ADP + protein N-phospho-L-histidine.</text>
        <dbReference type="EC" id="2.7.13.3"/>
    </reaction>
</comment>
<evidence type="ECO:0000256" key="6">
    <source>
        <dbReference type="ARBA" id="ARBA00022777"/>
    </source>
</evidence>
<dbReference type="InterPro" id="IPR004358">
    <property type="entry name" value="Sig_transdc_His_kin-like_C"/>
</dbReference>
<feature type="modified residue" description="4-aspartylphosphate" evidence="11">
    <location>
        <position position="683"/>
    </location>
</feature>
<dbReference type="STRING" id="493475.GARC_4309"/>
<name>K6YBC8_9ALTE</name>
<evidence type="ECO:0000256" key="2">
    <source>
        <dbReference type="ARBA" id="ARBA00012438"/>
    </source>
</evidence>
<dbReference type="SMART" id="SM00388">
    <property type="entry name" value="HisKA"/>
    <property type="match status" value="1"/>
</dbReference>
<dbReference type="SMART" id="SM00448">
    <property type="entry name" value="REC"/>
    <property type="match status" value="2"/>
</dbReference>
<evidence type="ECO:0000313" key="16">
    <source>
        <dbReference type="EMBL" id="GAC21251.1"/>
    </source>
</evidence>
<accession>K6YBC8</accession>
<dbReference type="Pfam" id="PF00072">
    <property type="entry name" value="Response_reg"/>
    <property type="match status" value="2"/>
</dbReference>
<dbReference type="CDD" id="cd00082">
    <property type="entry name" value="HisKA"/>
    <property type="match status" value="1"/>
</dbReference>
<proteinExistence type="predicted"/>
<evidence type="ECO:0000256" key="1">
    <source>
        <dbReference type="ARBA" id="ARBA00000085"/>
    </source>
</evidence>
<dbReference type="FunFam" id="3.30.565.10:FF:000010">
    <property type="entry name" value="Sensor histidine kinase RcsC"/>
    <property type="match status" value="1"/>
</dbReference>
<dbReference type="Gene3D" id="3.30.565.10">
    <property type="entry name" value="Histidine kinase-like ATPase, C-terminal domain"/>
    <property type="match status" value="1"/>
</dbReference>
<dbReference type="EC" id="2.7.13.3" evidence="2"/>
<evidence type="ECO:0000256" key="3">
    <source>
        <dbReference type="ARBA" id="ARBA00022553"/>
    </source>
</evidence>
<feature type="coiled-coil region" evidence="12">
    <location>
        <begin position="349"/>
        <end position="383"/>
    </location>
</feature>
<dbReference type="PROSITE" id="PS50110">
    <property type="entry name" value="RESPONSE_REGULATORY"/>
    <property type="match status" value="2"/>
</dbReference>
<dbReference type="PRINTS" id="PR00344">
    <property type="entry name" value="BCTRLSENSOR"/>
</dbReference>
<dbReference type="Gene3D" id="3.40.50.2300">
    <property type="match status" value="2"/>
</dbReference>
<evidence type="ECO:0000256" key="8">
    <source>
        <dbReference type="ARBA" id="ARBA00023012"/>
    </source>
</evidence>
<dbReference type="GO" id="GO:0005524">
    <property type="term" value="F:ATP binding"/>
    <property type="evidence" value="ECO:0007669"/>
    <property type="project" value="UniProtKB-KW"/>
</dbReference>
<evidence type="ECO:0000256" key="5">
    <source>
        <dbReference type="ARBA" id="ARBA00022741"/>
    </source>
</evidence>
<organism evidence="16 17">
    <name type="scientific">Paraglaciecola arctica BSs20135</name>
    <dbReference type="NCBI Taxonomy" id="493475"/>
    <lineage>
        <taxon>Bacteria</taxon>
        <taxon>Pseudomonadati</taxon>
        <taxon>Pseudomonadota</taxon>
        <taxon>Gammaproteobacteria</taxon>
        <taxon>Alteromonadales</taxon>
        <taxon>Alteromonadaceae</taxon>
        <taxon>Paraglaciecola</taxon>
    </lineage>
</organism>
<dbReference type="PANTHER" id="PTHR45339">
    <property type="entry name" value="HYBRID SIGNAL TRANSDUCTION HISTIDINE KINASE J"/>
    <property type="match status" value="1"/>
</dbReference>
<keyword evidence="8" id="KW-0902">Two-component regulatory system</keyword>
<dbReference type="CDD" id="cd17546">
    <property type="entry name" value="REC_hyHK_CKI1_RcsC-like"/>
    <property type="match status" value="1"/>
</dbReference>
<dbReference type="GO" id="GO:0000155">
    <property type="term" value="F:phosphorelay sensor kinase activity"/>
    <property type="evidence" value="ECO:0007669"/>
    <property type="project" value="InterPro"/>
</dbReference>
<dbReference type="InterPro" id="IPR003594">
    <property type="entry name" value="HATPase_dom"/>
</dbReference>
<evidence type="ECO:0000313" key="17">
    <source>
        <dbReference type="Proteomes" id="UP000006327"/>
    </source>
</evidence>
<feature type="domain" description="Histidine kinase" evidence="14">
    <location>
        <begin position="390"/>
        <end position="613"/>
    </location>
</feature>
<dbReference type="InterPro" id="IPR001789">
    <property type="entry name" value="Sig_transdc_resp-reg_receiver"/>
</dbReference>
<keyword evidence="7" id="KW-0067">ATP-binding</keyword>
<dbReference type="eggNOG" id="COG0642">
    <property type="taxonomic scope" value="Bacteria"/>
</dbReference>
<dbReference type="SUPFAM" id="SSF47384">
    <property type="entry name" value="Homodimeric domain of signal transducing histidine kinase"/>
    <property type="match status" value="1"/>
</dbReference>
<dbReference type="InterPro" id="IPR036890">
    <property type="entry name" value="HATPase_C_sf"/>
</dbReference>
<keyword evidence="5" id="KW-0547">Nucleotide-binding</keyword>
<keyword evidence="4" id="KW-0808">Transferase</keyword>
<evidence type="ECO:0000256" key="7">
    <source>
        <dbReference type="ARBA" id="ARBA00022840"/>
    </source>
</evidence>
<comment type="caution">
    <text evidence="16">The sequence shown here is derived from an EMBL/GenBank/DDBJ whole genome shotgun (WGS) entry which is preliminary data.</text>
</comment>
<evidence type="ECO:0000256" key="11">
    <source>
        <dbReference type="PROSITE-ProRule" id="PRU00169"/>
    </source>
</evidence>
<keyword evidence="13" id="KW-0812">Transmembrane</keyword>
<evidence type="ECO:0000256" key="10">
    <source>
        <dbReference type="ARBA" id="ARBA00068150"/>
    </source>
</evidence>
<dbReference type="PANTHER" id="PTHR45339:SF1">
    <property type="entry name" value="HYBRID SIGNAL TRANSDUCTION HISTIDINE KINASE J"/>
    <property type="match status" value="1"/>
</dbReference>
<evidence type="ECO:0000256" key="4">
    <source>
        <dbReference type="ARBA" id="ARBA00022679"/>
    </source>
</evidence>
<dbReference type="SMART" id="SM00387">
    <property type="entry name" value="HATPase_c"/>
    <property type="match status" value="1"/>
</dbReference>
<dbReference type="SUPFAM" id="SSF55874">
    <property type="entry name" value="ATPase domain of HSP90 chaperone/DNA topoisomerase II/histidine kinase"/>
    <property type="match status" value="1"/>
</dbReference>
<feature type="transmembrane region" description="Helical" evidence="13">
    <location>
        <begin position="15"/>
        <end position="32"/>
    </location>
</feature>
<evidence type="ECO:0000256" key="12">
    <source>
        <dbReference type="SAM" id="Coils"/>
    </source>
</evidence>
<feature type="domain" description="Response regulatory" evidence="15">
    <location>
        <begin position="770"/>
        <end position="889"/>
    </location>
</feature>
<keyword evidence="3 11" id="KW-0597">Phosphoprotein</keyword>
<dbReference type="RefSeq" id="WP_007623984.1">
    <property type="nucleotide sequence ID" value="NZ_BAEO01000062.1"/>
</dbReference>
<evidence type="ECO:0000259" key="15">
    <source>
        <dbReference type="PROSITE" id="PS50110"/>
    </source>
</evidence>
<dbReference type="SUPFAM" id="SSF52172">
    <property type="entry name" value="CheY-like"/>
    <property type="match status" value="2"/>
</dbReference>
<keyword evidence="13" id="KW-0472">Membrane</keyword>
<keyword evidence="6" id="KW-0418">Kinase</keyword>